<gene>
    <name evidence="2" type="ORF">G5714_023926</name>
</gene>
<evidence type="ECO:0000256" key="1">
    <source>
        <dbReference type="SAM" id="MobiDB-lite"/>
    </source>
</evidence>
<sequence length="154" mass="17105">MATRSLRVQRLISPQWGQSDPPSAASACAGFRQMTHDSCPSEDLIGSTQERQSRVILVRSSPEHSRGREGVSAAACTADHALLVVVNVEFILIQLRSWMCPSNITEEPKLKTSPVNPGAPNGERKREREYNVRKEGGEGHLQMEVMWNVPLRSE</sequence>
<organism evidence="2 3">
    <name type="scientific">Onychostoma macrolepis</name>
    <dbReference type="NCBI Taxonomy" id="369639"/>
    <lineage>
        <taxon>Eukaryota</taxon>
        <taxon>Metazoa</taxon>
        <taxon>Chordata</taxon>
        <taxon>Craniata</taxon>
        <taxon>Vertebrata</taxon>
        <taxon>Euteleostomi</taxon>
        <taxon>Actinopterygii</taxon>
        <taxon>Neopterygii</taxon>
        <taxon>Teleostei</taxon>
        <taxon>Ostariophysi</taxon>
        <taxon>Cypriniformes</taxon>
        <taxon>Cyprinidae</taxon>
        <taxon>Acrossocheilinae</taxon>
        <taxon>Onychostoma</taxon>
    </lineage>
</organism>
<proteinExistence type="predicted"/>
<feature type="compositionally biased region" description="Basic and acidic residues" evidence="1">
    <location>
        <begin position="122"/>
        <end position="137"/>
    </location>
</feature>
<evidence type="ECO:0000313" key="3">
    <source>
        <dbReference type="Proteomes" id="UP000579812"/>
    </source>
</evidence>
<accession>A0A7J6BII4</accession>
<keyword evidence="3" id="KW-1185">Reference proteome</keyword>
<name>A0A7J6BII4_9TELE</name>
<feature type="region of interest" description="Disordered" evidence="1">
    <location>
        <begin position="109"/>
        <end position="137"/>
    </location>
</feature>
<dbReference type="AlphaFoldDB" id="A0A7J6BII4"/>
<dbReference type="EMBL" id="JAAMOB010000025">
    <property type="protein sequence ID" value="KAF4094848.1"/>
    <property type="molecule type" value="Genomic_DNA"/>
</dbReference>
<protein>
    <submittedName>
        <fullName evidence="2">Uncharacterized protein</fullName>
    </submittedName>
</protein>
<dbReference type="Proteomes" id="UP000579812">
    <property type="component" value="Unassembled WGS sequence"/>
</dbReference>
<reference evidence="2 3" key="1">
    <citation type="submission" date="2020-04" db="EMBL/GenBank/DDBJ databases">
        <title>Chromosome-level genome assembly of a cyprinid fish Onychostoma macrolepis by integration of Nanopore Sequencing, Bionano and Hi-C technology.</title>
        <authorList>
            <person name="Wang D."/>
        </authorList>
    </citation>
    <scope>NUCLEOTIDE SEQUENCE [LARGE SCALE GENOMIC DNA]</scope>
    <source>
        <strain evidence="2">SWU-2019</strain>
        <tissue evidence="2">Muscle</tissue>
    </source>
</reference>
<comment type="caution">
    <text evidence="2">The sequence shown here is derived from an EMBL/GenBank/DDBJ whole genome shotgun (WGS) entry which is preliminary data.</text>
</comment>
<evidence type="ECO:0000313" key="2">
    <source>
        <dbReference type="EMBL" id="KAF4094848.1"/>
    </source>
</evidence>